<dbReference type="Proteomes" id="UP000235672">
    <property type="component" value="Unassembled WGS sequence"/>
</dbReference>
<dbReference type="EMBL" id="KZ613467">
    <property type="protein sequence ID" value="PMD26718.1"/>
    <property type="molecule type" value="Genomic_DNA"/>
</dbReference>
<proteinExistence type="predicted"/>
<gene>
    <name evidence="1" type="ORF">NA56DRAFT_641396</name>
</gene>
<name>A0A2J6QKC6_9HELO</name>
<keyword evidence="2" id="KW-1185">Reference proteome</keyword>
<dbReference type="AlphaFoldDB" id="A0A2J6QKC6"/>
<evidence type="ECO:0000313" key="1">
    <source>
        <dbReference type="EMBL" id="PMD26718.1"/>
    </source>
</evidence>
<accession>A0A2J6QKC6</accession>
<sequence length="101" mass="11381">MIPFDESILISLVNMEKKSLQEFSDSHSVPPASTFIILCWSCWMLCVVQTFLHRPKNAAHSATRQQENNKPILELMQERGQNLFHPGESALAGQADSSFYG</sequence>
<organism evidence="1 2">
    <name type="scientific">Hyaloscypha hepaticicola</name>
    <dbReference type="NCBI Taxonomy" id="2082293"/>
    <lineage>
        <taxon>Eukaryota</taxon>
        <taxon>Fungi</taxon>
        <taxon>Dikarya</taxon>
        <taxon>Ascomycota</taxon>
        <taxon>Pezizomycotina</taxon>
        <taxon>Leotiomycetes</taxon>
        <taxon>Helotiales</taxon>
        <taxon>Hyaloscyphaceae</taxon>
        <taxon>Hyaloscypha</taxon>
    </lineage>
</organism>
<evidence type="ECO:0000313" key="2">
    <source>
        <dbReference type="Proteomes" id="UP000235672"/>
    </source>
</evidence>
<reference evidence="1 2" key="1">
    <citation type="submission" date="2016-05" db="EMBL/GenBank/DDBJ databases">
        <title>A degradative enzymes factory behind the ericoid mycorrhizal symbiosis.</title>
        <authorList>
            <consortium name="DOE Joint Genome Institute"/>
            <person name="Martino E."/>
            <person name="Morin E."/>
            <person name="Grelet G."/>
            <person name="Kuo A."/>
            <person name="Kohler A."/>
            <person name="Daghino S."/>
            <person name="Barry K."/>
            <person name="Choi C."/>
            <person name="Cichocki N."/>
            <person name="Clum A."/>
            <person name="Copeland A."/>
            <person name="Hainaut M."/>
            <person name="Haridas S."/>
            <person name="Labutti K."/>
            <person name="Lindquist E."/>
            <person name="Lipzen A."/>
            <person name="Khouja H.-R."/>
            <person name="Murat C."/>
            <person name="Ohm R."/>
            <person name="Olson A."/>
            <person name="Spatafora J."/>
            <person name="Veneault-Fourrey C."/>
            <person name="Henrissat B."/>
            <person name="Grigoriev I."/>
            <person name="Martin F."/>
            <person name="Perotto S."/>
        </authorList>
    </citation>
    <scope>NUCLEOTIDE SEQUENCE [LARGE SCALE GENOMIC DNA]</scope>
    <source>
        <strain evidence="1 2">UAMH 7357</strain>
    </source>
</reference>
<protein>
    <submittedName>
        <fullName evidence="1">Uncharacterized protein</fullName>
    </submittedName>
</protein>